<accession>A0A0Q3TKJ1</accession>
<feature type="transmembrane region" description="Helical" evidence="2">
    <location>
        <begin position="534"/>
        <end position="554"/>
    </location>
</feature>
<evidence type="ECO:0000313" key="5">
    <source>
        <dbReference type="Proteomes" id="UP000051888"/>
    </source>
</evidence>
<feature type="domain" description="ABC1 atypical kinase-like" evidence="3">
    <location>
        <begin position="95"/>
        <end position="339"/>
    </location>
</feature>
<dbReference type="CDD" id="cd05121">
    <property type="entry name" value="ABC1_ADCK3-like"/>
    <property type="match status" value="1"/>
</dbReference>
<dbReference type="OrthoDB" id="9795390at2"/>
<keyword evidence="2" id="KW-0812">Transmembrane</keyword>
<feature type="transmembrane region" description="Helical" evidence="2">
    <location>
        <begin position="500"/>
        <end position="522"/>
    </location>
</feature>
<gene>
    <name evidence="4" type="ORF">AN964_11720</name>
</gene>
<dbReference type="PATRIC" id="fig|157838.3.peg.2579"/>
<keyword evidence="5" id="KW-1185">Reference proteome</keyword>
<evidence type="ECO:0000256" key="1">
    <source>
        <dbReference type="ARBA" id="ARBA00009670"/>
    </source>
</evidence>
<dbReference type="Pfam" id="PF03109">
    <property type="entry name" value="ABC1"/>
    <property type="match status" value="1"/>
</dbReference>
<evidence type="ECO:0000313" key="4">
    <source>
        <dbReference type="EMBL" id="KQL54097.1"/>
    </source>
</evidence>
<dbReference type="PANTHER" id="PTHR10566">
    <property type="entry name" value="CHAPERONE-ACTIVITY OF BC1 COMPLEX CABC1 -RELATED"/>
    <property type="match status" value="1"/>
</dbReference>
<dbReference type="InterPro" id="IPR050154">
    <property type="entry name" value="UbiB_kinase"/>
</dbReference>
<proteinExistence type="inferred from homology"/>
<dbReference type="InterPro" id="IPR004147">
    <property type="entry name" value="ABC1_dom"/>
</dbReference>
<organism evidence="4 5">
    <name type="scientific">Heyndrickxia shackletonii</name>
    <dbReference type="NCBI Taxonomy" id="157838"/>
    <lineage>
        <taxon>Bacteria</taxon>
        <taxon>Bacillati</taxon>
        <taxon>Bacillota</taxon>
        <taxon>Bacilli</taxon>
        <taxon>Bacillales</taxon>
        <taxon>Bacillaceae</taxon>
        <taxon>Heyndrickxia</taxon>
    </lineage>
</organism>
<protein>
    <submittedName>
        <fullName evidence="4">ABC transporter</fullName>
    </submittedName>
</protein>
<sequence>MLEKRVRHLGRYRDIVAAFTRNGFGFLVKDLGLFEVLALPKRLFIDGHQQMNSKSIGERVRLILEELGPTFIKMGQIASTRPDIIPEEILKELEKLQDHVPPFPFEEVERIVQEELGSTIDTLFKEFQEVPIAAASIGQVHFAVLKSNERVAVKIQRPNISKIIQTDLEILQDLVQLASQRLEWASRYQLPEIVEEFSKSLREELNYTIEARNTERVSKQFEKDSNIHIPNVYWDLSTQKILTLEFAEGIKLNDMRKLDELGYNRKILAERFVHSIFQQILIEGFFHGDPHPGNILAGPGEVIVFLDFGMVGRLTLEMKTYIAALIIAMMRKNTNGVIKAITKMGLIPDDIDMQKLTKDVDELKEKYLDVPLSQVSLGESINDLFSIAFKHHIQIPADLTLLGKTLLTMEGTVEMLDPELSIMNIAEPFGRKLLKERLHPKKVAENAASYLFEYGEILSQLPKHIQELTSTIKKGKLRMEITVPELEQFLKKLDRISSRLSFSIILLSFSIIMVGLIIGSALSNQSTLLWNIPAQEIGFTIAVLMLLWLLFSIFRSGKK</sequence>
<dbReference type="RefSeq" id="WP_055739851.1">
    <property type="nucleotide sequence ID" value="NZ_JAAIWL010000009.1"/>
</dbReference>
<dbReference type="SUPFAM" id="SSF56112">
    <property type="entry name" value="Protein kinase-like (PK-like)"/>
    <property type="match status" value="1"/>
</dbReference>
<dbReference type="PANTHER" id="PTHR10566:SF113">
    <property type="entry name" value="PROTEIN ACTIVITY OF BC1 COMPLEX KINASE 7, CHLOROPLASTIC"/>
    <property type="match status" value="1"/>
</dbReference>
<evidence type="ECO:0000256" key="2">
    <source>
        <dbReference type="SAM" id="Phobius"/>
    </source>
</evidence>
<keyword evidence="2" id="KW-0472">Membrane</keyword>
<dbReference type="EMBL" id="LJJC01000004">
    <property type="protein sequence ID" value="KQL54097.1"/>
    <property type="molecule type" value="Genomic_DNA"/>
</dbReference>
<reference evidence="4 5" key="1">
    <citation type="submission" date="2015-09" db="EMBL/GenBank/DDBJ databases">
        <title>Genome sequencing project for genomic taxonomy and phylogenomics of Bacillus-like bacteria.</title>
        <authorList>
            <person name="Liu B."/>
            <person name="Wang J."/>
            <person name="Zhu Y."/>
            <person name="Liu G."/>
            <person name="Chen Q."/>
            <person name="Chen Z."/>
            <person name="Lan J."/>
            <person name="Che J."/>
            <person name="Ge C."/>
            <person name="Shi H."/>
            <person name="Pan Z."/>
            <person name="Liu X."/>
        </authorList>
    </citation>
    <scope>NUCLEOTIDE SEQUENCE [LARGE SCALE GENOMIC DNA]</scope>
    <source>
        <strain evidence="4 5">LMG 18435</strain>
    </source>
</reference>
<keyword evidence="2" id="KW-1133">Transmembrane helix</keyword>
<dbReference type="AlphaFoldDB" id="A0A0Q3TKJ1"/>
<comment type="caution">
    <text evidence="4">The sequence shown here is derived from an EMBL/GenBank/DDBJ whole genome shotgun (WGS) entry which is preliminary data.</text>
</comment>
<name>A0A0Q3TKJ1_9BACI</name>
<dbReference type="InterPro" id="IPR011009">
    <property type="entry name" value="Kinase-like_dom_sf"/>
</dbReference>
<dbReference type="STRING" id="157838.AN964_11720"/>
<dbReference type="Proteomes" id="UP000051888">
    <property type="component" value="Unassembled WGS sequence"/>
</dbReference>
<evidence type="ECO:0000259" key="3">
    <source>
        <dbReference type="Pfam" id="PF03109"/>
    </source>
</evidence>
<comment type="similarity">
    <text evidence="1">Belongs to the protein kinase superfamily. ADCK protein kinase family.</text>
</comment>